<dbReference type="Gene3D" id="1.10.510.10">
    <property type="entry name" value="Transferase(Phosphotransferase) domain 1"/>
    <property type="match status" value="1"/>
</dbReference>
<comment type="catalytic activity">
    <reaction evidence="12">
        <text>L-seryl-[protein] + ATP = O-phospho-L-seryl-[protein] + ADP + H(+)</text>
        <dbReference type="Rhea" id="RHEA:17989"/>
        <dbReference type="Rhea" id="RHEA-COMP:9863"/>
        <dbReference type="Rhea" id="RHEA-COMP:11604"/>
        <dbReference type="ChEBI" id="CHEBI:15378"/>
        <dbReference type="ChEBI" id="CHEBI:29999"/>
        <dbReference type="ChEBI" id="CHEBI:30616"/>
        <dbReference type="ChEBI" id="CHEBI:83421"/>
        <dbReference type="ChEBI" id="CHEBI:456216"/>
    </reaction>
</comment>
<evidence type="ECO:0000256" key="1">
    <source>
        <dbReference type="ARBA" id="ARBA00004167"/>
    </source>
</evidence>
<name>A0AAV0YS17_VICFA</name>
<dbReference type="GO" id="GO:0005524">
    <property type="term" value="F:ATP binding"/>
    <property type="evidence" value="ECO:0007669"/>
    <property type="project" value="UniProtKB-UniRule"/>
</dbReference>
<evidence type="ECO:0000256" key="3">
    <source>
        <dbReference type="ARBA" id="ARBA00022679"/>
    </source>
</evidence>
<dbReference type="InterPro" id="IPR000719">
    <property type="entry name" value="Prot_kinase_dom"/>
</dbReference>
<evidence type="ECO:0000256" key="14">
    <source>
        <dbReference type="ARBA" id="ARBA00056804"/>
    </source>
</evidence>
<evidence type="ECO:0000256" key="12">
    <source>
        <dbReference type="ARBA" id="ARBA00047558"/>
    </source>
</evidence>
<dbReference type="Gene3D" id="3.30.200.20">
    <property type="entry name" value="Phosphorylase Kinase, domain 1"/>
    <property type="match status" value="1"/>
</dbReference>
<organism evidence="20 21">
    <name type="scientific">Vicia faba</name>
    <name type="common">Broad bean</name>
    <name type="synonym">Faba vulgaris</name>
    <dbReference type="NCBI Taxonomy" id="3906"/>
    <lineage>
        <taxon>Eukaryota</taxon>
        <taxon>Viridiplantae</taxon>
        <taxon>Streptophyta</taxon>
        <taxon>Embryophyta</taxon>
        <taxon>Tracheophyta</taxon>
        <taxon>Spermatophyta</taxon>
        <taxon>Magnoliopsida</taxon>
        <taxon>eudicotyledons</taxon>
        <taxon>Gunneridae</taxon>
        <taxon>Pentapetalae</taxon>
        <taxon>rosids</taxon>
        <taxon>fabids</taxon>
        <taxon>Fabales</taxon>
        <taxon>Fabaceae</taxon>
        <taxon>Papilionoideae</taxon>
        <taxon>50 kb inversion clade</taxon>
        <taxon>NPAAA clade</taxon>
        <taxon>Hologalegina</taxon>
        <taxon>IRL clade</taxon>
        <taxon>Fabeae</taxon>
        <taxon>Vicia</taxon>
    </lineage>
</organism>
<evidence type="ECO:0000256" key="18">
    <source>
        <dbReference type="SAM" id="SignalP"/>
    </source>
</evidence>
<dbReference type="Pfam" id="PF00069">
    <property type="entry name" value="Pkinase"/>
    <property type="match status" value="1"/>
</dbReference>
<evidence type="ECO:0000313" key="21">
    <source>
        <dbReference type="Proteomes" id="UP001157006"/>
    </source>
</evidence>
<evidence type="ECO:0000256" key="4">
    <source>
        <dbReference type="ARBA" id="ARBA00022692"/>
    </source>
</evidence>
<evidence type="ECO:0000256" key="16">
    <source>
        <dbReference type="SAM" id="MobiDB-lite"/>
    </source>
</evidence>
<dbReference type="Gene3D" id="2.10.25.10">
    <property type="entry name" value="Laminin"/>
    <property type="match status" value="1"/>
</dbReference>
<dbReference type="SMART" id="SM00220">
    <property type="entry name" value="S_TKc"/>
    <property type="match status" value="1"/>
</dbReference>
<dbReference type="InterPro" id="IPR011009">
    <property type="entry name" value="Kinase-like_dom_sf"/>
</dbReference>
<evidence type="ECO:0000256" key="5">
    <source>
        <dbReference type="ARBA" id="ARBA00022729"/>
    </source>
</evidence>
<evidence type="ECO:0000256" key="11">
    <source>
        <dbReference type="ARBA" id="ARBA00023180"/>
    </source>
</evidence>
<dbReference type="PANTHER" id="PTHR46008:SF62">
    <property type="entry name" value="PROTEIN KINASE DOMAIN-CONTAINING PROTEIN"/>
    <property type="match status" value="1"/>
</dbReference>
<proteinExistence type="predicted"/>
<feature type="binding site" evidence="15">
    <location>
        <position position="361"/>
    </location>
    <ligand>
        <name>ATP</name>
        <dbReference type="ChEBI" id="CHEBI:30616"/>
    </ligand>
</feature>
<evidence type="ECO:0000256" key="17">
    <source>
        <dbReference type="SAM" id="Phobius"/>
    </source>
</evidence>
<dbReference type="AlphaFoldDB" id="A0AAV0YS17"/>
<evidence type="ECO:0000256" key="8">
    <source>
        <dbReference type="ARBA" id="ARBA00022840"/>
    </source>
</evidence>
<dbReference type="SUPFAM" id="SSF56112">
    <property type="entry name" value="Protein kinase-like (PK-like)"/>
    <property type="match status" value="1"/>
</dbReference>
<keyword evidence="9 17" id="KW-1133">Transmembrane helix</keyword>
<evidence type="ECO:0000256" key="13">
    <source>
        <dbReference type="ARBA" id="ARBA00047951"/>
    </source>
</evidence>
<keyword evidence="11" id="KW-0325">Glycoprotein</keyword>
<evidence type="ECO:0000256" key="6">
    <source>
        <dbReference type="ARBA" id="ARBA00022741"/>
    </source>
</evidence>
<keyword evidence="3" id="KW-0808">Transferase</keyword>
<feature type="domain" description="Protein kinase" evidence="19">
    <location>
        <begin position="332"/>
        <end position="607"/>
    </location>
</feature>
<evidence type="ECO:0000256" key="7">
    <source>
        <dbReference type="ARBA" id="ARBA00022777"/>
    </source>
</evidence>
<dbReference type="PROSITE" id="PS50011">
    <property type="entry name" value="PROTEIN_KINASE_DOM"/>
    <property type="match status" value="1"/>
</dbReference>
<sequence length="702" mass="77520">MFLHHKMNFVIMISTVSLLTILSNTTSAKNDPNCLRRCGDEVLQYPFAFSENCGIKLDCYDNQARIGEFLIQNVTEKSMLIYLPAKCNRSMESIQPLFGENFAPTRNNSFLVQGCSAPLGGCVIPASSFVGNQIEVESCDSKSSNISCFNEQEGEVDVLSYEELNRTKCNYLFSAVSVEQNKEISLQFQAVELGWWIQGSCDCSENATCSKVRLQGNGFGFRCQCFDGFRGDGFAKGTGCRRVALSSAPSCSASTLTSGGCGSATKIGVVVGVIITGVVIVAALILLCYCARRRFTWLRKHTRVKRLLREAAGNSTVPLYTYKDIEKATNSFSEKQTLGTGAFGTVYAGKLYNDEFVAIKKIRHRDTNSVDQVMNEIKLLSSVSHPNLVRLLGCCIEEGEQILVYEYMPNGTLSQHLQRERGKGLPWTIRLTIASETANAIAYLHSAIHPPIYHRDIKSSNILLDYNYKSKVADFGLSRLGMLETSHISTAPQGTPGYVDPQYHQNFHLSDKSDVYSFGVVLVEIITAMKVVDFGRPQSEINLAALAVDRIRRGSIDEIVDPFIEPNRDAWTLYSIHKVAELAFRCLAFHSDTRPTMMEVAEELEYIRRRAWTTMEEAICLGSSVGSASSSPRDGSEKSVSGIKLNKVGQEIEGLIVPPKNENLLQSMELEVKDSSPVSVHNPWSSGNSSPSTNSLLGNIVR</sequence>
<dbReference type="PANTHER" id="PTHR46008">
    <property type="entry name" value="LEAF RUST 10 DISEASE-RESISTANCE LOCUS RECEPTOR-LIKE PROTEIN KINASE-LIKE 1.4"/>
    <property type="match status" value="1"/>
</dbReference>
<dbReference type="PROSITE" id="PS00107">
    <property type="entry name" value="PROTEIN_KINASE_ATP"/>
    <property type="match status" value="1"/>
</dbReference>
<feature type="signal peptide" evidence="18">
    <location>
        <begin position="1"/>
        <end position="28"/>
    </location>
</feature>
<dbReference type="InterPro" id="IPR008271">
    <property type="entry name" value="Ser/Thr_kinase_AS"/>
</dbReference>
<dbReference type="PROSITE" id="PS00108">
    <property type="entry name" value="PROTEIN_KINASE_ST"/>
    <property type="match status" value="1"/>
</dbReference>
<keyword evidence="4 17" id="KW-0812">Transmembrane</keyword>
<reference evidence="20 21" key="1">
    <citation type="submission" date="2023-01" db="EMBL/GenBank/DDBJ databases">
        <authorList>
            <person name="Kreplak J."/>
        </authorList>
    </citation>
    <scope>NUCLEOTIDE SEQUENCE [LARGE SCALE GENOMIC DNA]</scope>
</reference>
<feature type="chain" id="PRO_5043639815" description="Protein kinase domain-containing protein" evidence="18">
    <location>
        <begin position="29"/>
        <end position="702"/>
    </location>
</feature>
<dbReference type="InterPro" id="IPR017441">
    <property type="entry name" value="Protein_kinase_ATP_BS"/>
</dbReference>
<gene>
    <name evidence="20" type="ORF">VFH_I364520</name>
</gene>
<keyword evidence="8 15" id="KW-0067">ATP-binding</keyword>
<feature type="compositionally biased region" description="Low complexity" evidence="16">
    <location>
        <begin position="682"/>
        <end position="702"/>
    </location>
</feature>
<dbReference type="FunFam" id="3.30.200.20:FF:000481">
    <property type="entry name" value="Wall-associated receptor kinase-like 14"/>
    <property type="match status" value="1"/>
</dbReference>
<dbReference type="GO" id="GO:0004674">
    <property type="term" value="F:protein serine/threonine kinase activity"/>
    <property type="evidence" value="ECO:0007669"/>
    <property type="project" value="UniProtKB-KW"/>
</dbReference>
<evidence type="ECO:0000256" key="15">
    <source>
        <dbReference type="PROSITE-ProRule" id="PRU10141"/>
    </source>
</evidence>
<accession>A0AAV0YS17</accession>
<dbReference type="GO" id="GO:0005886">
    <property type="term" value="C:plasma membrane"/>
    <property type="evidence" value="ECO:0007669"/>
    <property type="project" value="UniProtKB-ARBA"/>
</dbReference>
<keyword evidence="5 18" id="KW-0732">Signal</keyword>
<evidence type="ECO:0000256" key="9">
    <source>
        <dbReference type="ARBA" id="ARBA00022989"/>
    </source>
</evidence>
<evidence type="ECO:0000313" key="20">
    <source>
        <dbReference type="EMBL" id="CAI8588786.1"/>
    </source>
</evidence>
<comment type="function">
    <text evidence="14">Serine/threonine-protein kinase that may function as a signaling receptor of extracellular matrix component.</text>
</comment>
<feature type="region of interest" description="Disordered" evidence="16">
    <location>
        <begin position="676"/>
        <end position="702"/>
    </location>
</feature>
<keyword evidence="21" id="KW-1185">Reference proteome</keyword>
<keyword evidence="2" id="KW-0723">Serine/threonine-protein kinase</keyword>
<keyword evidence="7" id="KW-0418">Kinase</keyword>
<dbReference type="EMBL" id="OX451736">
    <property type="protein sequence ID" value="CAI8588786.1"/>
    <property type="molecule type" value="Genomic_DNA"/>
</dbReference>
<evidence type="ECO:0000256" key="2">
    <source>
        <dbReference type="ARBA" id="ARBA00022527"/>
    </source>
</evidence>
<comment type="subcellular location">
    <subcellularLocation>
        <location evidence="1">Membrane</location>
        <topology evidence="1">Single-pass membrane protein</topology>
    </subcellularLocation>
</comment>
<feature type="transmembrane region" description="Helical" evidence="17">
    <location>
        <begin position="267"/>
        <end position="291"/>
    </location>
</feature>
<keyword evidence="10 17" id="KW-0472">Membrane</keyword>
<comment type="catalytic activity">
    <reaction evidence="13">
        <text>L-threonyl-[protein] + ATP = O-phospho-L-threonyl-[protein] + ADP + H(+)</text>
        <dbReference type="Rhea" id="RHEA:46608"/>
        <dbReference type="Rhea" id="RHEA-COMP:11060"/>
        <dbReference type="Rhea" id="RHEA-COMP:11605"/>
        <dbReference type="ChEBI" id="CHEBI:15378"/>
        <dbReference type="ChEBI" id="CHEBI:30013"/>
        <dbReference type="ChEBI" id="CHEBI:30616"/>
        <dbReference type="ChEBI" id="CHEBI:61977"/>
        <dbReference type="ChEBI" id="CHEBI:456216"/>
    </reaction>
</comment>
<dbReference type="Proteomes" id="UP001157006">
    <property type="component" value="Chromosome 1L"/>
</dbReference>
<keyword evidence="6 15" id="KW-0547">Nucleotide-binding</keyword>
<dbReference type="FunFam" id="1.10.510.10:FF:000161">
    <property type="entry name" value="Wall-associated receptor kinase-like 20"/>
    <property type="match status" value="1"/>
</dbReference>
<evidence type="ECO:0000256" key="10">
    <source>
        <dbReference type="ARBA" id="ARBA00023136"/>
    </source>
</evidence>
<evidence type="ECO:0000259" key="19">
    <source>
        <dbReference type="PROSITE" id="PS50011"/>
    </source>
</evidence>
<protein>
    <recommendedName>
        <fullName evidence="19">Protein kinase domain-containing protein</fullName>
    </recommendedName>
</protein>